<dbReference type="EMBL" id="CP003532">
    <property type="protein sequence ID" value="AFK07010.1"/>
    <property type="molecule type" value="Genomic_DNA"/>
</dbReference>
<reference evidence="1 2" key="1">
    <citation type="journal article" date="2012" name="Genome Biol. Evol.">
        <title>Genome Sequence of the Mesophilic Thermotogales Bacterium Mesotoga prima MesG1.Ag.4.2 Reveals the Largest Thermotogales Genome To Date.</title>
        <authorList>
            <person name="Zhaxybayeva O."/>
            <person name="Swithers K.S."/>
            <person name="Foght J."/>
            <person name="Green A.G."/>
            <person name="Bruce D."/>
            <person name="Detter C."/>
            <person name="Han S."/>
            <person name="Teshima H."/>
            <person name="Han J."/>
            <person name="Woyke T."/>
            <person name="Pitluck S."/>
            <person name="Nolan M."/>
            <person name="Ivanova N."/>
            <person name="Pati A."/>
            <person name="Land M.L."/>
            <person name="Dlutek M."/>
            <person name="Doolittle W.F."/>
            <person name="Noll K.M."/>
            <person name="Nesbo C.L."/>
        </authorList>
    </citation>
    <scope>NUCLEOTIDE SEQUENCE [LARGE SCALE GENOMIC DNA]</scope>
    <source>
        <strain evidence="2">mesG1.Ag.4.2</strain>
    </source>
</reference>
<organism evidence="1 2">
    <name type="scientific">Mesotoga prima MesG1.Ag.4.2</name>
    <dbReference type="NCBI Taxonomy" id="660470"/>
    <lineage>
        <taxon>Bacteria</taxon>
        <taxon>Thermotogati</taxon>
        <taxon>Thermotogota</taxon>
        <taxon>Thermotogae</taxon>
        <taxon>Kosmotogales</taxon>
        <taxon>Kosmotogaceae</taxon>
        <taxon>Mesotoga</taxon>
    </lineage>
</organism>
<proteinExistence type="predicted"/>
<dbReference type="Proteomes" id="UP000002881">
    <property type="component" value="Chromosome"/>
</dbReference>
<sequence>MSFKDLLNSGPKVINLGMERFYLDLLEQEVPAVKVNWRPPLAKSSLMDRLRKLRGEEVE</sequence>
<accession>I2F507</accession>
<dbReference type="Gene3D" id="3.40.50.720">
    <property type="entry name" value="NAD(P)-binding Rossmann-like Domain"/>
    <property type="match status" value="1"/>
</dbReference>
<protein>
    <submittedName>
        <fullName evidence="1">Uncharacterized protein</fullName>
    </submittedName>
</protein>
<gene>
    <name evidence="1" type="ORF">Theba_1322</name>
</gene>
<evidence type="ECO:0000313" key="1">
    <source>
        <dbReference type="EMBL" id="AFK07010.1"/>
    </source>
</evidence>
<dbReference type="KEGG" id="mpg:Theba_1322"/>
<dbReference type="eggNOG" id="ENOG5033NQU">
    <property type="taxonomic scope" value="Bacteria"/>
</dbReference>
<name>I2F507_9BACT</name>
<dbReference type="STRING" id="660470.Theba_1322"/>
<evidence type="ECO:0000313" key="2">
    <source>
        <dbReference type="Proteomes" id="UP000002881"/>
    </source>
</evidence>
<dbReference type="RefSeq" id="WP_006486719.1">
    <property type="nucleotide sequence ID" value="NC_017934.1"/>
</dbReference>
<dbReference type="GeneID" id="87107126"/>
<keyword evidence="2" id="KW-1185">Reference proteome</keyword>
<dbReference type="AlphaFoldDB" id="I2F507"/>
<dbReference type="HOGENOM" id="CLU_205694_0_0_0"/>